<dbReference type="SMART" id="SM00355">
    <property type="entry name" value="ZnF_C2H2"/>
    <property type="match status" value="2"/>
</dbReference>
<dbReference type="STRING" id="246404.A0A507EQW4"/>
<dbReference type="GO" id="GO:0008270">
    <property type="term" value="F:zinc ion binding"/>
    <property type="evidence" value="ECO:0007669"/>
    <property type="project" value="UniProtKB-KW"/>
</dbReference>
<feature type="region of interest" description="Disordered" evidence="5">
    <location>
        <begin position="157"/>
        <end position="197"/>
    </location>
</feature>
<dbReference type="InterPro" id="IPR013087">
    <property type="entry name" value="Znf_C2H2_type"/>
</dbReference>
<dbReference type="PANTHER" id="PTHR23235">
    <property type="entry name" value="KRUEPPEL-LIKE TRANSCRIPTION FACTOR"/>
    <property type="match status" value="1"/>
</dbReference>
<dbReference type="Proteomes" id="UP000320333">
    <property type="component" value="Unassembled WGS sequence"/>
</dbReference>
<gene>
    <name evidence="7" type="ORF">CcCBS67573_g08037</name>
</gene>
<dbReference type="SUPFAM" id="SSF57667">
    <property type="entry name" value="beta-beta-alpha zinc fingers"/>
    <property type="match status" value="1"/>
</dbReference>
<dbReference type="AlphaFoldDB" id="A0A507EQW4"/>
<dbReference type="GO" id="GO:0000978">
    <property type="term" value="F:RNA polymerase II cis-regulatory region sequence-specific DNA binding"/>
    <property type="evidence" value="ECO:0007669"/>
    <property type="project" value="TreeGrafter"/>
</dbReference>
<evidence type="ECO:0000256" key="4">
    <source>
        <dbReference type="PROSITE-ProRule" id="PRU00042"/>
    </source>
</evidence>
<dbReference type="OrthoDB" id="8117402at2759"/>
<evidence type="ECO:0000259" key="6">
    <source>
        <dbReference type="PROSITE" id="PS50157"/>
    </source>
</evidence>
<comment type="caution">
    <text evidence="7">The sequence shown here is derived from an EMBL/GenBank/DDBJ whole genome shotgun (WGS) entry which is preliminary data.</text>
</comment>
<dbReference type="EMBL" id="QEAP01000474">
    <property type="protein sequence ID" value="TPX65705.1"/>
    <property type="molecule type" value="Genomic_DNA"/>
</dbReference>
<dbReference type="PROSITE" id="PS50157">
    <property type="entry name" value="ZINC_FINGER_C2H2_2"/>
    <property type="match status" value="1"/>
</dbReference>
<protein>
    <recommendedName>
        <fullName evidence="6">C2H2-type domain-containing protein</fullName>
    </recommendedName>
</protein>
<evidence type="ECO:0000256" key="3">
    <source>
        <dbReference type="ARBA" id="ARBA00022833"/>
    </source>
</evidence>
<name>A0A507EQW4_9FUNG</name>
<evidence type="ECO:0000256" key="2">
    <source>
        <dbReference type="ARBA" id="ARBA00022771"/>
    </source>
</evidence>
<keyword evidence="8" id="KW-1185">Reference proteome</keyword>
<dbReference type="Gene3D" id="3.30.160.60">
    <property type="entry name" value="Classic Zinc Finger"/>
    <property type="match status" value="1"/>
</dbReference>
<keyword evidence="3" id="KW-0862">Zinc</keyword>
<proteinExistence type="predicted"/>
<dbReference type="PROSITE" id="PS00028">
    <property type="entry name" value="ZINC_FINGER_C2H2_1"/>
    <property type="match status" value="1"/>
</dbReference>
<feature type="domain" description="C2H2-type" evidence="6">
    <location>
        <begin position="220"/>
        <end position="249"/>
    </location>
</feature>
<dbReference type="GO" id="GO:0000981">
    <property type="term" value="F:DNA-binding transcription factor activity, RNA polymerase II-specific"/>
    <property type="evidence" value="ECO:0007669"/>
    <property type="project" value="TreeGrafter"/>
</dbReference>
<evidence type="ECO:0000313" key="7">
    <source>
        <dbReference type="EMBL" id="TPX65705.1"/>
    </source>
</evidence>
<keyword evidence="2 4" id="KW-0863">Zinc-finger</keyword>
<keyword evidence="1" id="KW-0479">Metal-binding</keyword>
<dbReference type="PANTHER" id="PTHR23235:SF120">
    <property type="entry name" value="KRUPPEL-LIKE FACTOR 15"/>
    <property type="match status" value="1"/>
</dbReference>
<evidence type="ECO:0000256" key="5">
    <source>
        <dbReference type="SAM" id="MobiDB-lite"/>
    </source>
</evidence>
<organism evidence="7 8">
    <name type="scientific">Chytriomyces confervae</name>
    <dbReference type="NCBI Taxonomy" id="246404"/>
    <lineage>
        <taxon>Eukaryota</taxon>
        <taxon>Fungi</taxon>
        <taxon>Fungi incertae sedis</taxon>
        <taxon>Chytridiomycota</taxon>
        <taxon>Chytridiomycota incertae sedis</taxon>
        <taxon>Chytridiomycetes</taxon>
        <taxon>Chytridiales</taxon>
        <taxon>Chytriomycetaceae</taxon>
        <taxon>Chytriomyces</taxon>
    </lineage>
</organism>
<dbReference type="InterPro" id="IPR036236">
    <property type="entry name" value="Znf_C2H2_sf"/>
</dbReference>
<sequence>MAASSSNELLAMDTLDWWFETNNALLMESSKTTLLNQTLLQMTAASLMTPPALPLLELDMFSPPSNFNSVSPVDSAYSDTFCFDFNEPLFSLGASSGSNNNNNTMVGSFEKVPLVSMDMPCLAVSCLLATPVLAVSQEQSSAETVKMETVELDIAPAAEVSSTPQARRPSLTPSCSSPTSSSSGFGSSASSDEEDDLHKEIKDAKLRRGRRNSKSCPPTFKCPFPACCKTFNRSFNLRAHYATHLGTKSFSCGGCAKKFTRRFDVKRHQSSGPCVGHEIQCL</sequence>
<evidence type="ECO:0000313" key="8">
    <source>
        <dbReference type="Proteomes" id="UP000320333"/>
    </source>
</evidence>
<reference evidence="7 8" key="1">
    <citation type="journal article" date="2019" name="Sci. Rep.">
        <title>Comparative genomics of chytrid fungi reveal insights into the obligate biotrophic and pathogenic lifestyle of Synchytrium endobioticum.</title>
        <authorList>
            <person name="van de Vossenberg B.T.L.H."/>
            <person name="Warris S."/>
            <person name="Nguyen H.D.T."/>
            <person name="van Gent-Pelzer M.P.E."/>
            <person name="Joly D.L."/>
            <person name="van de Geest H.C."/>
            <person name="Bonants P.J.M."/>
            <person name="Smith D.S."/>
            <person name="Levesque C.A."/>
            <person name="van der Lee T.A.J."/>
        </authorList>
    </citation>
    <scope>NUCLEOTIDE SEQUENCE [LARGE SCALE GENOMIC DNA]</scope>
    <source>
        <strain evidence="7 8">CBS 675.73</strain>
    </source>
</reference>
<accession>A0A507EQW4</accession>
<feature type="compositionally biased region" description="Low complexity" evidence="5">
    <location>
        <begin position="170"/>
        <end position="190"/>
    </location>
</feature>
<evidence type="ECO:0000256" key="1">
    <source>
        <dbReference type="ARBA" id="ARBA00022723"/>
    </source>
</evidence>